<keyword evidence="1" id="KW-1133">Transmembrane helix</keyword>
<sequence length="409" mass="45330">MGVTRAAAACILGRILQVAMAASYEQLVSQYQYPEDLILRNVHPFGVVLANPNALTEPPNGPDSAYCATGEHGALEYWERVRQEEGKVVFYYCKDRHISQWESPCVHLRPDPTDPAEAALRFPFPLSVEHFDLALIDESAVDTTPVDVDLVEPASSISAALDAFEALYLPPLFDFKGRLDHLPGVAFRPYLTAVPRELQKNAQAQTKDIDTTYASMLQDVVELELEIEKTVRADLEDDVPDPSLYTIRHFAADQRRAIAAAWDEFATLAVARGNATMGLNALRRALHWLPEHTPAYMHMASVLAAYNFLDDSCDCLAMLLKTVEPGHASYHTVQIQFRYPHCGKLIMDHSSVPTTILVGLQVFGVFMTLLSGGYLVWRSATLAATAQQGQAVGAPIDKKRKLSNKKKHQ</sequence>
<keyword evidence="2" id="KW-0732">Signal</keyword>
<protein>
    <submittedName>
        <fullName evidence="4">Aste57867_18242 protein</fullName>
    </submittedName>
</protein>
<reference evidence="3" key="2">
    <citation type="submission" date="2019-06" db="EMBL/GenBank/DDBJ databases">
        <title>Genomics analysis of Aphanomyces spp. identifies a new class of oomycete effector associated with host adaptation.</title>
        <authorList>
            <person name="Gaulin E."/>
        </authorList>
    </citation>
    <scope>NUCLEOTIDE SEQUENCE</scope>
    <source>
        <strain evidence="3">CBS 578.67</strain>
    </source>
</reference>
<feature type="transmembrane region" description="Helical" evidence="1">
    <location>
        <begin position="356"/>
        <end position="377"/>
    </location>
</feature>
<gene>
    <name evidence="4" type="primary">Aste57867_18242</name>
    <name evidence="3" type="ORF">As57867_018180</name>
    <name evidence="4" type="ORF">ASTE57867_18242</name>
</gene>
<accession>A0A485LBA5</accession>
<evidence type="ECO:0000313" key="3">
    <source>
        <dbReference type="EMBL" id="KAF0690355.1"/>
    </source>
</evidence>
<evidence type="ECO:0000313" key="4">
    <source>
        <dbReference type="EMBL" id="VFT94979.1"/>
    </source>
</evidence>
<dbReference type="OrthoDB" id="65822at2759"/>
<dbReference type="EMBL" id="VJMH01006380">
    <property type="protein sequence ID" value="KAF0690355.1"/>
    <property type="molecule type" value="Genomic_DNA"/>
</dbReference>
<feature type="chain" id="PRO_5036116419" evidence="2">
    <location>
        <begin position="22"/>
        <end position="409"/>
    </location>
</feature>
<proteinExistence type="predicted"/>
<feature type="signal peptide" evidence="2">
    <location>
        <begin position="1"/>
        <end position="21"/>
    </location>
</feature>
<evidence type="ECO:0000256" key="1">
    <source>
        <dbReference type="SAM" id="Phobius"/>
    </source>
</evidence>
<evidence type="ECO:0000256" key="2">
    <source>
        <dbReference type="SAM" id="SignalP"/>
    </source>
</evidence>
<keyword evidence="1" id="KW-0472">Membrane</keyword>
<dbReference type="Proteomes" id="UP000332933">
    <property type="component" value="Unassembled WGS sequence"/>
</dbReference>
<name>A0A485LBA5_9STRA</name>
<keyword evidence="1" id="KW-0812">Transmembrane</keyword>
<organism evidence="4 5">
    <name type="scientific">Aphanomyces stellatus</name>
    <dbReference type="NCBI Taxonomy" id="120398"/>
    <lineage>
        <taxon>Eukaryota</taxon>
        <taxon>Sar</taxon>
        <taxon>Stramenopiles</taxon>
        <taxon>Oomycota</taxon>
        <taxon>Saprolegniomycetes</taxon>
        <taxon>Saprolegniales</taxon>
        <taxon>Verrucalvaceae</taxon>
        <taxon>Aphanomyces</taxon>
    </lineage>
</organism>
<dbReference type="EMBL" id="CAADRA010006401">
    <property type="protein sequence ID" value="VFT94979.1"/>
    <property type="molecule type" value="Genomic_DNA"/>
</dbReference>
<keyword evidence="5" id="KW-1185">Reference proteome</keyword>
<dbReference type="AlphaFoldDB" id="A0A485LBA5"/>
<reference evidence="4 5" key="1">
    <citation type="submission" date="2019-03" db="EMBL/GenBank/DDBJ databases">
        <authorList>
            <person name="Gaulin E."/>
            <person name="Dumas B."/>
        </authorList>
    </citation>
    <scope>NUCLEOTIDE SEQUENCE [LARGE SCALE GENOMIC DNA]</scope>
    <source>
        <strain evidence="4">CBS 568.67</strain>
    </source>
</reference>
<evidence type="ECO:0000313" key="5">
    <source>
        <dbReference type="Proteomes" id="UP000332933"/>
    </source>
</evidence>